<dbReference type="Proteomes" id="UP001139028">
    <property type="component" value="Unassembled WGS sequence"/>
</dbReference>
<accession>A0A9X2J6H5</accession>
<sequence>MNTTQVEKHLSLLGMKCQDKVTGLKGVIVNIGFDLYGCVQAIVHPGLSADGKPQETIWFDISRLEITSKKSVMERPNFEYGYIAEGRKGPSEKPLESKY</sequence>
<dbReference type="RefSeq" id="WP_252472442.1">
    <property type="nucleotide sequence ID" value="NZ_JALBWM010000168.1"/>
</dbReference>
<evidence type="ECO:0000313" key="2">
    <source>
        <dbReference type="Proteomes" id="UP001139028"/>
    </source>
</evidence>
<evidence type="ECO:0000313" key="1">
    <source>
        <dbReference type="EMBL" id="MCO1336642.1"/>
    </source>
</evidence>
<organism evidence="1 2">
    <name type="scientific">Microbulbifer okhotskensis</name>
    <dbReference type="NCBI Taxonomy" id="2926617"/>
    <lineage>
        <taxon>Bacteria</taxon>
        <taxon>Pseudomonadati</taxon>
        <taxon>Pseudomonadota</taxon>
        <taxon>Gammaproteobacteria</taxon>
        <taxon>Cellvibrionales</taxon>
        <taxon>Microbulbiferaceae</taxon>
        <taxon>Microbulbifer</taxon>
    </lineage>
</organism>
<proteinExistence type="predicted"/>
<protein>
    <submittedName>
        <fullName evidence="1">Uncharacterized protein</fullName>
    </submittedName>
</protein>
<name>A0A9X2J6H5_9GAMM</name>
<comment type="caution">
    <text evidence="1">The sequence shown here is derived from an EMBL/GenBank/DDBJ whole genome shotgun (WGS) entry which is preliminary data.</text>
</comment>
<dbReference type="AlphaFoldDB" id="A0A9X2J6H5"/>
<gene>
    <name evidence="1" type="ORF">MO867_20155</name>
</gene>
<reference evidence="1" key="1">
    <citation type="journal article" date="2022" name="Arch. Microbiol.">
        <title>Microbulbifer okhotskensis sp. nov., isolated from a deep bottom sediment of the Okhotsk Sea.</title>
        <authorList>
            <person name="Romanenko L."/>
            <person name="Kurilenko V."/>
            <person name="Otstavnykh N."/>
            <person name="Velansky P."/>
            <person name="Isaeva M."/>
            <person name="Mikhailov V."/>
        </authorList>
    </citation>
    <scope>NUCLEOTIDE SEQUENCE</scope>
    <source>
        <strain evidence="1">OS29</strain>
    </source>
</reference>
<keyword evidence="2" id="KW-1185">Reference proteome</keyword>
<dbReference type="EMBL" id="JALBWM010000168">
    <property type="protein sequence ID" value="MCO1336642.1"/>
    <property type="molecule type" value="Genomic_DNA"/>
</dbReference>